<evidence type="ECO:0008006" key="2">
    <source>
        <dbReference type="Google" id="ProtNLM"/>
    </source>
</evidence>
<dbReference type="AlphaFoldDB" id="A0A1W1CHZ2"/>
<proteinExistence type="predicted"/>
<protein>
    <recommendedName>
        <fullName evidence="2">Nitrous oxide reductase maturation protein, outer-membrane lipoprotein NosL</fullName>
    </recommendedName>
</protein>
<reference evidence="1" key="1">
    <citation type="submission" date="2016-10" db="EMBL/GenBank/DDBJ databases">
        <authorList>
            <person name="de Groot N.N."/>
        </authorList>
    </citation>
    <scope>NUCLEOTIDE SEQUENCE</scope>
</reference>
<dbReference type="EMBL" id="FPHN01000182">
    <property type="protein sequence ID" value="SFV65323.1"/>
    <property type="molecule type" value="Genomic_DNA"/>
</dbReference>
<organism evidence="1">
    <name type="scientific">hydrothermal vent metagenome</name>
    <dbReference type="NCBI Taxonomy" id="652676"/>
    <lineage>
        <taxon>unclassified sequences</taxon>
        <taxon>metagenomes</taxon>
        <taxon>ecological metagenomes</taxon>
    </lineage>
</organism>
<accession>A0A1W1CHZ2</accession>
<dbReference type="SUPFAM" id="SSF160387">
    <property type="entry name" value="NosL/MerB-like"/>
    <property type="match status" value="1"/>
</dbReference>
<sequence>MKKLLPLLIIFVILGVLAVIFVSMAKDNQPITIAKGNIEKKPLEFKLNFTNDSHCKMLIRKKENSLQAVNPNGETWFFDDPACMVEWLENQSFKKEAKLWVYTIDTKKWIDAKKAWYGVTDKTAMHSGFGARENKTENSIGFTEMSLRTLRGETLANPKIRKKLLGY</sequence>
<name>A0A1W1CHZ2_9ZZZZ</name>
<gene>
    <name evidence="1" type="ORF">MNB_SV-14-1006</name>
</gene>
<evidence type="ECO:0000313" key="1">
    <source>
        <dbReference type="EMBL" id="SFV65323.1"/>
    </source>
</evidence>